<evidence type="ECO:0000259" key="4">
    <source>
        <dbReference type="PROSITE" id="PS51352"/>
    </source>
</evidence>
<evidence type="ECO:0000256" key="1">
    <source>
        <dbReference type="ARBA" id="ARBA00010996"/>
    </source>
</evidence>
<dbReference type="Proteomes" id="UP000185728">
    <property type="component" value="Unassembled WGS sequence"/>
</dbReference>
<dbReference type="InterPro" id="IPR036249">
    <property type="entry name" value="Thioredoxin-like_sf"/>
</dbReference>
<evidence type="ECO:0000313" key="5">
    <source>
        <dbReference type="EMBL" id="SIS52468.1"/>
    </source>
</evidence>
<sequence>MSASKKTKYSFIAIAFLPICVGLFVFLLFSTEKKLPIFNATDFNSELVDLSIQGSLKKHKVANFSLIDQNNTTVTQENYKDKIYVADFFFTRCPNICPIMANHMEKLQKAFLNDDDVMFLSMSVTPEIDSVSVLREYADKHGAIDGKWHITTGDKKHIYELARKSYFAVVNQGDGGLQDFIHTPNFILIDKKNRIRGVYNGTSDKDISRLAIDITTLQAEDL</sequence>
<dbReference type="PROSITE" id="PS51352">
    <property type="entry name" value="THIOREDOXIN_2"/>
    <property type="match status" value="1"/>
</dbReference>
<dbReference type="InterPro" id="IPR003782">
    <property type="entry name" value="SCO1/SenC"/>
</dbReference>
<gene>
    <name evidence="5" type="ORF">SAMN05421766_102557</name>
</gene>
<accession>A0ABY1KN74</accession>
<protein>
    <submittedName>
        <fullName evidence="5">Protein SCO1/2</fullName>
    </submittedName>
</protein>
<keyword evidence="2" id="KW-0186">Copper</keyword>
<feature type="domain" description="Thioredoxin" evidence="4">
    <location>
        <begin position="29"/>
        <end position="219"/>
    </location>
</feature>
<reference evidence="5 6" key="1">
    <citation type="submission" date="2017-01" db="EMBL/GenBank/DDBJ databases">
        <authorList>
            <person name="Varghese N."/>
            <person name="Submissions S."/>
        </authorList>
    </citation>
    <scope>NUCLEOTIDE SEQUENCE [LARGE SCALE GENOMIC DNA]</scope>
    <source>
        <strain evidence="5 6">DSM 2061</strain>
    </source>
</reference>
<proteinExistence type="inferred from homology"/>
<evidence type="ECO:0000256" key="2">
    <source>
        <dbReference type="ARBA" id="ARBA00023008"/>
    </source>
</evidence>
<dbReference type="SUPFAM" id="SSF52833">
    <property type="entry name" value="Thioredoxin-like"/>
    <property type="match status" value="1"/>
</dbReference>
<comment type="caution">
    <text evidence="5">The sequence shown here is derived from an EMBL/GenBank/DDBJ whole genome shotgun (WGS) entry which is preliminary data.</text>
</comment>
<keyword evidence="3" id="KW-0812">Transmembrane</keyword>
<feature type="transmembrane region" description="Helical" evidence="3">
    <location>
        <begin position="9"/>
        <end position="29"/>
    </location>
</feature>
<evidence type="ECO:0000256" key="3">
    <source>
        <dbReference type="SAM" id="Phobius"/>
    </source>
</evidence>
<dbReference type="PANTHER" id="PTHR12151">
    <property type="entry name" value="ELECTRON TRANSPORT PROTIN SCO1/SENC FAMILY MEMBER"/>
    <property type="match status" value="1"/>
</dbReference>
<keyword evidence="6" id="KW-1185">Reference proteome</keyword>
<dbReference type="CDD" id="cd02968">
    <property type="entry name" value="SCO"/>
    <property type="match status" value="1"/>
</dbReference>
<keyword evidence="3" id="KW-1133">Transmembrane helix</keyword>
<keyword evidence="3" id="KW-0472">Membrane</keyword>
<dbReference type="PANTHER" id="PTHR12151:SF25">
    <property type="entry name" value="LINALOOL DEHYDRATASE_ISOMERASE DOMAIN-CONTAINING PROTEIN"/>
    <property type="match status" value="1"/>
</dbReference>
<dbReference type="EMBL" id="FTOB01000002">
    <property type="protein sequence ID" value="SIS52468.1"/>
    <property type="molecule type" value="Genomic_DNA"/>
</dbReference>
<dbReference type="RefSeq" id="WP_076454285.1">
    <property type="nucleotide sequence ID" value="NZ_FTOB01000002.1"/>
</dbReference>
<comment type="similarity">
    <text evidence="1">Belongs to the SCO1/2 family.</text>
</comment>
<evidence type="ECO:0000313" key="6">
    <source>
        <dbReference type="Proteomes" id="UP000185728"/>
    </source>
</evidence>
<dbReference type="InterPro" id="IPR013766">
    <property type="entry name" value="Thioredoxin_domain"/>
</dbReference>
<dbReference type="Gene3D" id="3.40.30.10">
    <property type="entry name" value="Glutaredoxin"/>
    <property type="match status" value="1"/>
</dbReference>
<organism evidence="5 6">
    <name type="scientific">Zobellia uliginosa</name>
    <dbReference type="NCBI Taxonomy" id="143224"/>
    <lineage>
        <taxon>Bacteria</taxon>
        <taxon>Pseudomonadati</taxon>
        <taxon>Bacteroidota</taxon>
        <taxon>Flavobacteriia</taxon>
        <taxon>Flavobacteriales</taxon>
        <taxon>Flavobacteriaceae</taxon>
        <taxon>Zobellia</taxon>
    </lineage>
</organism>
<name>A0ABY1KN74_9FLAO</name>
<dbReference type="Pfam" id="PF02630">
    <property type="entry name" value="SCO1-SenC"/>
    <property type="match status" value="1"/>
</dbReference>